<dbReference type="AlphaFoldDB" id="A0AAQ4F3W9"/>
<feature type="domain" description="SMCHD1 Ig-like" evidence="2">
    <location>
        <begin position="117"/>
        <end position="214"/>
    </location>
</feature>
<organism evidence="4 5">
    <name type="scientific">Amblyomma americanum</name>
    <name type="common">Lone star tick</name>
    <dbReference type="NCBI Taxonomy" id="6943"/>
    <lineage>
        <taxon>Eukaryota</taxon>
        <taxon>Metazoa</taxon>
        <taxon>Ecdysozoa</taxon>
        <taxon>Arthropoda</taxon>
        <taxon>Chelicerata</taxon>
        <taxon>Arachnida</taxon>
        <taxon>Acari</taxon>
        <taxon>Parasitiformes</taxon>
        <taxon>Ixodida</taxon>
        <taxon>Ixodoidea</taxon>
        <taxon>Ixodidae</taxon>
        <taxon>Amblyomminae</taxon>
        <taxon>Amblyomma</taxon>
    </lineage>
</organism>
<sequence>MFESFQESISRRDTQRYKQYPWAVFNAIEWDGKHFKKGQLFQAPRQGGLPTYTADLSNSGKGTITGAPLNLRHVQKEEKVVARFEVQNFKNIANVERVLTVLPSHQAASLYLSCTGEDGDEVELEHGRDLVWVAGEPITGLRFEVRDEIGKPITLTSNLVSKLKLNWTAEVPKDQVLAGRLPDINCPSSVKQTLFCHVSLNTGRVVDFAFTVKPKNGDPAILKVSCKGTTDVRIGEVHQSDILISLTDKFHNPIKKLHIKDLADLLIIAEGIDYGDVVKSLDQVFTASPVETTSPNGYYHFRKVRVPEKSGEYNMQFHFNNGKHTLSSAIISLTVVPDSPVKLAPQQDPIIPSVSNQAKSSCRNLLKYLKLDLTDRFGNNTAMNITGVLTLQVVSPDPAIKEVPYFEGNVNQYQVPISKGCAVVQVTKFCACPTLLAKTGERIASTGKFGGHQNRAPTLAQLQGNVFGEPPMKDLDRVQEQIREWLDKFLWS</sequence>
<feature type="domain" description="SMCHD1 Ig-like" evidence="1">
    <location>
        <begin position="48"/>
        <end position="103"/>
    </location>
</feature>
<protein>
    <submittedName>
        <fullName evidence="4">Uncharacterized protein</fullName>
    </submittedName>
</protein>
<evidence type="ECO:0000313" key="5">
    <source>
        <dbReference type="Proteomes" id="UP001321473"/>
    </source>
</evidence>
<keyword evidence="5" id="KW-1185">Reference proteome</keyword>
<dbReference type="Pfam" id="PF26199">
    <property type="entry name" value="Ig_SMCHD1_8th"/>
    <property type="match status" value="1"/>
</dbReference>
<dbReference type="GO" id="GO:0006302">
    <property type="term" value="P:double-strand break repair"/>
    <property type="evidence" value="ECO:0007669"/>
    <property type="project" value="InterPro"/>
</dbReference>
<evidence type="ECO:0000259" key="1">
    <source>
        <dbReference type="Pfam" id="PF26196"/>
    </source>
</evidence>
<evidence type="ECO:0000313" key="4">
    <source>
        <dbReference type="EMBL" id="KAK8781445.1"/>
    </source>
</evidence>
<dbReference type="PANTHER" id="PTHR22640:SF2">
    <property type="entry name" value="STRUCTURAL MAINTENANCE OF CHROMOSOMES FLEXIBLE HINGE DOMAIN-CONTAINING PROTEIN 1"/>
    <property type="match status" value="1"/>
</dbReference>
<evidence type="ECO:0000259" key="3">
    <source>
        <dbReference type="Pfam" id="PF26199"/>
    </source>
</evidence>
<dbReference type="Pfam" id="PF26197">
    <property type="entry name" value="Ig_SMCHD1_5th"/>
    <property type="match status" value="1"/>
</dbReference>
<dbReference type="InterPro" id="IPR058616">
    <property type="entry name" value="Ig_SMCHD1_8th"/>
</dbReference>
<dbReference type="InterPro" id="IPR038892">
    <property type="entry name" value="SMCHD1"/>
</dbReference>
<reference evidence="4 5" key="1">
    <citation type="journal article" date="2023" name="Arcadia Sci">
        <title>De novo assembly of a long-read Amblyomma americanum tick genome.</title>
        <authorList>
            <person name="Chou S."/>
            <person name="Poskanzer K.E."/>
            <person name="Rollins M."/>
            <person name="Thuy-Boun P.S."/>
        </authorList>
    </citation>
    <scope>NUCLEOTIDE SEQUENCE [LARGE SCALE GENOMIC DNA]</scope>
    <source>
        <strain evidence="4">F_SG_1</strain>
        <tissue evidence="4">Salivary glands</tissue>
    </source>
</reference>
<dbReference type="EMBL" id="JARKHS020007710">
    <property type="protein sequence ID" value="KAK8781445.1"/>
    <property type="molecule type" value="Genomic_DNA"/>
</dbReference>
<evidence type="ECO:0000259" key="2">
    <source>
        <dbReference type="Pfam" id="PF26197"/>
    </source>
</evidence>
<gene>
    <name evidence="4" type="ORF">V5799_017210</name>
</gene>
<dbReference type="PANTHER" id="PTHR22640">
    <property type="entry name" value="STRUCTURAL MAINTENANCE OF CHROMOSOMES FLEXIBLE HINGE DOMAIN-CONTAINING PROTEIN 1"/>
    <property type="match status" value="1"/>
</dbReference>
<feature type="domain" description="SMCHD1 Ig-like" evidence="3">
    <location>
        <begin position="343"/>
        <end position="425"/>
    </location>
</feature>
<proteinExistence type="predicted"/>
<comment type="caution">
    <text evidence="4">The sequence shown here is derived from an EMBL/GenBank/DDBJ whole genome shotgun (WGS) entry which is preliminary data.</text>
</comment>
<dbReference type="Proteomes" id="UP001321473">
    <property type="component" value="Unassembled WGS sequence"/>
</dbReference>
<dbReference type="InterPro" id="IPR058614">
    <property type="entry name" value="Ig_SMCHD1_5th"/>
</dbReference>
<dbReference type="InterPro" id="IPR058613">
    <property type="entry name" value="Ig_SMCHD1_4th"/>
</dbReference>
<accession>A0AAQ4F3W9</accession>
<dbReference type="Pfam" id="PF26196">
    <property type="entry name" value="Ig_SMCHD1_4th"/>
    <property type="match status" value="1"/>
</dbReference>
<name>A0AAQ4F3W9_AMBAM</name>